<protein>
    <submittedName>
        <fullName evidence="1">Uncharacterized protein</fullName>
    </submittedName>
</protein>
<keyword evidence="2" id="KW-1185">Reference proteome</keyword>
<dbReference type="EMBL" id="CCYA01000276">
    <property type="protein sequence ID" value="CEH19048.1"/>
    <property type="molecule type" value="Genomic_DNA"/>
</dbReference>
<proteinExistence type="predicted"/>
<evidence type="ECO:0000313" key="2">
    <source>
        <dbReference type="Proteomes" id="UP000054845"/>
    </source>
</evidence>
<reference evidence="1 2" key="1">
    <citation type="submission" date="2014-09" db="EMBL/GenBank/DDBJ databases">
        <authorList>
            <person name="Magalhaes I.L.F."/>
            <person name="Oliveira U."/>
            <person name="Santos F.R."/>
            <person name="Vidigal T.H.D.A."/>
            <person name="Brescovit A.D."/>
            <person name="Santos A.J."/>
        </authorList>
    </citation>
    <scope>NUCLEOTIDE SEQUENCE [LARGE SCALE GENOMIC DNA]</scope>
</reference>
<accession>A0A0P1BSW4</accession>
<organism evidence="1 2">
    <name type="scientific">Ceraceosorus bombacis</name>
    <dbReference type="NCBI Taxonomy" id="401625"/>
    <lineage>
        <taxon>Eukaryota</taxon>
        <taxon>Fungi</taxon>
        <taxon>Dikarya</taxon>
        <taxon>Basidiomycota</taxon>
        <taxon>Ustilaginomycotina</taxon>
        <taxon>Exobasidiomycetes</taxon>
        <taxon>Ceraceosorales</taxon>
        <taxon>Ceraceosoraceae</taxon>
        <taxon>Ceraceosorus</taxon>
    </lineage>
</organism>
<evidence type="ECO:0000313" key="1">
    <source>
        <dbReference type="EMBL" id="CEH19048.1"/>
    </source>
</evidence>
<sequence length="67" mass="7601">MFLIKQTASGALKSHPPSNTLALFLRIAPSSEVATGSVHARTRFKHLTWRTNHACDRAFCFQRCEER</sequence>
<name>A0A0P1BSW4_9BASI</name>
<dbReference type="Proteomes" id="UP000054845">
    <property type="component" value="Unassembled WGS sequence"/>
</dbReference>
<dbReference type="AlphaFoldDB" id="A0A0P1BSW4"/>